<accession>A0ABD1Z0L5</accession>
<organism evidence="2 3">
    <name type="scientific">Riccia fluitans</name>
    <dbReference type="NCBI Taxonomy" id="41844"/>
    <lineage>
        <taxon>Eukaryota</taxon>
        <taxon>Viridiplantae</taxon>
        <taxon>Streptophyta</taxon>
        <taxon>Embryophyta</taxon>
        <taxon>Marchantiophyta</taxon>
        <taxon>Marchantiopsida</taxon>
        <taxon>Marchantiidae</taxon>
        <taxon>Marchantiales</taxon>
        <taxon>Ricciaceae</taxon>
        <taxon>Riccia</taxon>
    </lineage>
</organism>
<comment type="caution">
    <text evidence="2">The sequence shown here is derived from an EMBL/GenBank/DDBJ whole genome shotgun (WGS) entry which is preliminary data.</text>
</comment>
<protein>
    <submittedName>
        <fullName evidence="2">Uncharacterized protein</fullName>
    </submittedName>
</protein>
<proteinExistence type="predicted"/>
<gene>
    <name evidence="2" type="ORF">R1flu_007860</name>
</gene>
<sequence>MVMGSTSVLASVVENAVMRSGKCSNSTRGRKKDAERGRDRRGEVTVGETAAQLLLFFEEGSLCTLWRRVACMLVENTSWTLENTVLT</sequence>
<keyword evidence="3" id="KW-1185">Reference proteome</keyword>
<evidence type="ECO:0000313" key="3">
    <source>
        <dbReference type="Proteomes" id="UP001605036"/>
    </source>
</evidence>
<name>A0ABD1Z0L5_9MARC</name>
<evidence type="ECO:0000256" key="1">
    <source>
        <dbReference type="SAM" id="MobiDB-lite"/>
    </source>
</evidence>
<dbReference type="AlphaFoldDB" id="A0ABD1Z0L5"/>
<dbReference type="Proteomes" id="UP001605036">
    <property type="component" value="Unassembled WGS sequence"/>
</dbReference>
<feature type="compositionally biased region" description="Basic and acidic residues" evidence="1">
    <location>
        <begin position="32"/>
        <end position="43"/>
    </location>
</feature>
<evidence type="ECO:0000313" key="2">
    <source>
        <dbReference type="EMBL" id="KAL2636381.1"/>
    </source>
</evidence>
<reference evidence="2 3" key="1">
    <citation type="submission" date="2024-09" db="EMBL/GenBank/DDBJ databases">
        <title>Chromosome-scale assembly of Riccia fluitans.</title>
        <authorList>
            <person name="Paukszto L."/>
            <person name="Sawicki J."/>
            <person name="Karawczyk K."/>
            <person name="Piernik-Szablinska J."/>
            <person name="Szczecinska M."/>
            <person name="Mazdziarz M."/>
        </authorList>
    </citation>
    <scope>NUCLEOTIDE SEQUENCE [LARGE SCALE GENOMIC DNA]</scope>
    <source>
        <strain evidence="2">Rf_01</strain>
        <tissue evidence="2">Aerial parts of the thallus</tissue>
    </source>
</reference>
<feature type="region of interest" description="Disordered" evidence="1">
    <location>
        <begin position="20"/>
        <end position="43"/>
    </location>
</feature>
<dbReference type="EMBL" id="JBHFFA010000003">
    <property type="protein sequence ID" value="KAL2636381.1"/>
    <property type="molecule type" value="Genomic_DNA"/>
</dbReference>